<comment type="caution">
    <text evidence="2">The sequence shown here is derived from an EMBL/GenBank/DDBJ whole genome shotgun (WGS) entry which is preliminary data.</text>
</comment>
<organism evidence="2 3">
    <name type="scientific">Microvirga aerilata</name>
    <dbReference type="NCBI Taxonomy" id="670292"/>
    <lineage>
        <taxon>Bacteria</taxon>
        <taxon>Pseudomonadati</taxon>
        <taxon>Pseudomonadota</taxon>
        <taxon>Alphaproteobacteria</taxon>
        <taxon>Hyphomicrobiales</taxon>
        <taxon>Methylobacteriaceae</taxon>
        <taxon>Microvirga</taxon>
    </lineage>
</organism>
<keyword evidence="1" id="KW-1133">Transmembrane helix</keyword>
<feature type="transmembrane region" description="Helical" evidence="1">
    <location>
        <begin position="7"/>
        <end position="28"/>
    </location>
</feature>
<name>A0A936ZFB7_9HYPH</name>
<keyword evidence="1" id="KW-0472">Membrane</keyword>
<protein>
    <submittedName>
        <fullName evidence="2">Uncharacterized protein</fullName>
    </submittedName>
</protein>
<feature type="transmembrane region" description="Helical" evidence="1">
    <location>
        <begin position="48"/>
        <end position="75"/>
    </location>
</feature>
<keyword evidence="1" id="KW-0812">Transmembrane</keyword>
<sequence>MLRTVGAILAAPYVASLLIHVLTALVGASTETSLLLAAPSYFDGFLDLLKFLVIGTFGAMMFGVPIILGASLVACALHAFALHTKRYVIASGSGLGCVSLTLLFVQERSDPWIYPMAGLISGAICGWVYWRIAIGRTPEGPHAIDPA</sequence>
<keyword evidence="3" id="KW-1185">Reference proteome</keyword>
<feature type="transmembrane region" description="Helical" evidence="1">
    <location>
        <begin position="87"/>
        <end position="106"/>
    </location>
</feature>
<reference evidence="2" key="1">
    <citation type="submission" date="2021-01" db="EMBL/GenBank/DDBJ databases">
        <title>Microvirga sp.</title>
        <authorList>
            <person name="Kim M.K."/>
        </authorList>
    </citation>
    <scope>NUCLEOTIDE SEQUENCE</scope>
    <source>
        <strain evidence="2">5420S-16</strain>
    </source>
</reference>
<evidence type="ECO:0000313" key="3">
    <source>
        <dbReference type="Proteomes" id="UP000605848"/>
    </source>
</evidence>
<evidence type="ECO:0000256" key="1">
    <source>
        <dbReference type="SAM" id="Phobius"/>
    </source>
</evidence>
<dbReference type="Proteomes" id="UP000605848">
    <property type="component" value="Unassembled WGS sequence"/>
</dbReference>
<gene>
    <name evidence="2" type="ORF">JKG68_05670</name>
</gene>
<dbReference type="AlphaFoldDB" id="A0A936ZFB7"/>
<proteinExistence type="predicted"/>
<dbReference type="RefSeq" id="WP_202056834.1">
    <property type="nucleotide sequence ID" value="NZ_JAEQMY010000006.1"/>
</dbReference>
<feature type="transmembrane region" description="Helical" evidence="1">
    <location>
        <begin position="112"/>
        <end position="130"/>
    </location>
</feature>
<accession>A0A936ZFB7</accession>
<evidence type="ECO:0000313" key="2">
    <source>
        <dbReference type="EMBL" id="MBL0403448.1"/>
    </source>
</evidence>
<dbReference type="EMBL" id="JAEQMY010000006">
    <property type="protein sequence ID" value="MBL0403448.1"/>
    <property type="molecule type" value="Genomic_DNA"/>
</dbReference>